<evidence type="ECO:0000259" key="1">
    <source>
        <dbReference type="Pfam" id="PF00884"/>
    </source>
</evidence>
<dbReference type="InterPro" id="IPR051849">
    <property type="entry name" value="GAG-degrading_sulfatase"/>
</dbReference>
<evidence type="ECO:0000313" key="2">
    <source>
        <dbReference type="EMBL" id="QVL30710.1"/>
    </source>
</evidence>
<dbReference type="PROSITE" id="PS51318">
    <property type="entry name" value="TAT"/>
    <property type="match status" value="1"/>
</dbReference>
<dbReference type="Proteomes" id="UP000676194">
    <property type="component" value="Chromosome"/>
</dbReference>
<keyword evidence="2" id="KW-0378">Hydrolase</keyword>
<accession>A0A8E6B5D8</accession>
<dbReference type="KEGG" id="tsph:KIH39_17870"/>
<dbReference type="AlphaFoldDB" id="A0A8E6B5D8"/>
<protein>
    <submittedName>
        <fullName evidence="2">Sulfatase-like hydrolase/transferase</fullName>
    </submittedName>
</protein>
<dbReference type="InterPro" id="IPR017850">
    <property type="entry name" value="Alkaline_phosphatase_core_sf"/>
</dbReference>
<dbReference type="InterPro" id="IPR000917">
    <property type="entry name" value="Sulfatase_N"/>
</dbReference>
<organism evidence="2 3">
    <name type="scientific">Telmatocola sphagniphila</name>
    <dbReference type="NCBI Taxonomy" id="1123043"/>
    <lineage>
        <taxon>Bacteria</taxon>
        <taxon>Pseudomonadati</taxon>
        <taxon>Planctomycetota</taxon>
        <taxon>Planctomycetia</taxon>
        <taxon>Gemmatales</taxon>
        <taxon>Gemmataceae</taxon>
    </lineage>
</organism>
<dbReference type="PANTHER" id="PTHR46615">
    <property type="entry name" value="ARYLSULFATASE K"/>
    <property type="match status" value="1"/>
</dbReference>
<dbReference type="Pfam" id="PF00884">
    <property type="entry name" value="Sulfatase"/>
    <property type="match status" value="1"/>
</dbReference>
<dbReference type="CDD" id="cd16035">
    <property type="entry name" value="sulfatase_like"/>
    <property type="match status" value="1"/>
</dbReference>
<reference evidence="2" key="1">
    <citation type="submission" date="2021-05" db="EMBL/GenBank/DDBJ databases">
        <title>Complete genome sequence of the cellulolytic planctomycete Telmatocola sphagniphila SP2T and characterization of the first cellulase from planctomycetes.</title>
        <authorList>
            <person name="Rakitin A.L."/>
            <person name="Beletsky A.V."/>
            <person name="Naumoff D.G."/>
            <person name="Kulichevskaya I.S."/>
            <person name="Mardanov A.V."/>
            <person name="Ravin N.V."/>
            <person name="Dedysh S.N."/>
        </authorList>
    </citation>
    <scope>NUCLEOTIDE SEQUENCE</scope>
    <source>
        <strain evidence="2">SP2T</strain>
    </source>
</reference>
<dbReference type="InterPro" id="IPR006311">
    <property type="entry name" value="TAT_signal"/>
</dbReference>
<dbReference type="Gene3D" id="3.40.720.10">
    <property type="entry name" value="Alkaline Phosphatase, subunit A"/>
    <property type="match status" value="1"/>
</dbReference>
<dbReference type="GO" id="GO:0004065">
    <property type="term" value="F:arylsulfatase activity"/>
    <property type="evidence" value="ECO:0007669"/>
    <property type="project" value="TreeGrafter"/>
</dbReference>
<dbReference type="EMBL" id="CP074694">
    <property type="protein sequence ID" value="QVL30710.1"/>
    <property type="molecule type" value="Genomic_DNA"/>
</dbReference>
<evidence type="ECO:0000313" key="3">
    <source>
        <dbReference type="Proteomes" id="UP000676194"/>
    </source>
</evidence>
<keyword evidence="3" id="KW-1185">Reference proteome</keyword>
<dbReference type="PANTHER" id="PTHR46615:SF1">
    <property type="entry name" value="ARYLSULFATASE K"/>
    <property type="match status" value="1"/>
</dbReference>
<gene>
    <name evidence="2" type="ORF">KIH39_17870</name>
</gene>
<feature type="domain" description="Sulfatase N-terminal" evidence="1">
    <location>
        <begin position="74"/>
        <end position="407"/>
    </location>
</feature>
<dbReference type="SUPFAM" id="SSF53649">
    <property type="entry name" value="Alkaline phosphatase-like"/>
    <property type="match status" value="1"/>
</dbReference>
<proteinExistence type="predicted"/>
<sequence>MSNPSDPHHVSRREFNSLTAGTSAAMLFGTAAARAELEAKGTAAFSEGKNGLNILFLFTDQERFFPKWPRGMSLPAHERLQKTGTTFTNHYTSACMCTPSRSVLMTGLQTADNKMFDNCDTPWQNSLSPTVPTIGHMLRKAGYYTAYKGKWHLNREFDSHNPTKLFTREMEEYGFADYASPGDLVGHDLGGYQFDHLISGSAITWLRRQGRPLSDAGKPWSLFVSLVNPHDVMYFNTDAPGQKTQDTGKLLKRATQAPNHPIYKKKWDMPVAKTLREPLNAPHRPKAHGEFLKMWDYVLGHIPLEEERWRRFNDFYLNSIRSVDIQLQNILNELDALGLAERTIILFTSDHGEMAGGHGLRGKGPFAYEEATHIPFFVVHPDVKGGQSCKALSSHIDVVPTLLSMAGLSATKRSEVAGRDLPGKDLSPVLAKGAEASITESREGVLFAYSALCTNDSTLLKVAGEALAANRSPKEELEKAGYKPDLRKRGSVRTVFDGRYKFSRYFAPIERNHPTTLDELYKSNDVELFDHQSDPEEVINLAADREKNAALLLAMSAKLEAVIKAEIGKDDGREMPEIPKVSWYLDTADL</sequence>
<dbReference type="RefSeq" id="WP_213494593.1">
    <property type="nucleotide sequence ID" value="NZ_CP074694.1"/>
</dbReference>
<name>A0A8E6B5D8_9BACT</name>
<dbReference type="GO" id="GO:0015024">
    <property type="term" value="F:glucuronate-2-sulfatase activity"/>
    <property type="evidence" value="ECO:0007669"/>
    <property type="project" value="TreeGrafter"/>
</dbReference>